<gene>
    <name evidence="8" type="ORF">CEURO_LOCUS3676</name>
</gene>
<keyword evidence="3" id="KW-0233">DNA recombination</keyword>
<evidence type="ECO:0000256" key="1">
    <source>
        <dbReference type="ARBA" id="ARBA00022578"/>
    </source>
</evidence>
<evidence type="ECO:0000259" key="7">
    <source>
        <dbReference type="Pfam" id="PF26130"/>
    </source>
</evidence>
<evidence type="ECO:0000256" key="3">
    <source>
        <dbReference type="ARBA" id="ARBA00023172"/>
    </source>
</evidence>
<feature type="domain" description="Transposase MuDR plant" evidence="5">
    <location>
        <begin position="201"/>
        <end position="254"/>
    </location>
</feature>
<dbReference type="InterPro" id="IPR058594">
    <property type="entry name" value="PB1-like_dom_pln"/>
</dbReference>
<dbReference type="GO" id="GO:0003677">
    <property type="term" value="F:DNA binding"/>
    <property type="evidence" value="ECO:0007669"/>
    <property type="project" value="UniProtKB-KW"/>
</dbReference>
<keyword evidence="2" id="KW-0238">DNA-binding</keyword>
<dbReference type="GO" id="GO:0006313">
    <property type="term" value="P:DNA transposition"/>
    <property type="evidence" value="ECO:0007669"/>
    <property type="project" value="InterPro"/>
</dbReference>
<dbReference type="Proteomes" id="UP001152484">
    <property type="component" value="Unassembled WGS sequence"/>
</dbReference>
<keyword evidence="1" id="KW-0815">Transposition</keyword>
<keyword evidence="9" id="KW-1185">Reference proteome</keyword>
<sequence length="658" mass="75325">MNGLVNLRFNHSGRWVMKPKLQYVNGDADTVYGFDPDYMCYHDISRKYKDDLGFKTLKNIYVLEPGKDLDNGLFLVQDDDTIRKVLNRIRRFSWIDTIELYADHQRDEPILIPLIEGSFSEIGNHDIGDENDGGVGDESANTDWRDQSDEVNTSGVPNGYVTDEESNRGSEDEESNNSDPSSDNDGTINYNATDGSDCFMNGMTFADAEEARTAIANYGVKYGYKLKIKPNEKNRLAVKCLNEEGCPFRLWISQDGKNYGLAVKICNTEHKCFRHYSIPSATQKWLANYFKGHLERNPSFRVADMKEEAEKKLKINVSLYKCKRAKRLIIQEMDGSYKAEFGYLEAYAATLKRSNPGSKAEIELCNEALKEGRRVFKRMFVCFAALRQNWLAGCRRIIGVDGCFLKGVCKGNLLSAVGLDGNGQMVPIAWAVIDKENKSNWRWFLSWLVQELHLNTGGELTLISDMQKGLISAAQEVIPDAEHRFCARHVYANWSKKWRGNEFCKKFWICSWSTYEEELQLNLKKLGKLSTEAASDLLKYPVQTWCRAYFSNRCSCWMIDNNITESFNSWIREARSKPIVTMLEDIRLKAMKRISEFKTNHDKWINDWSPLCMEYYQDNKEAASGCNVIFNGDVGFEIGEGTDKHTVVLDKMVCTCRA</sequence>
<dbReference type="PANTHER" id="PTHR31973:SF189">
    <property type="entry name" value="TRANSPOSASE, MUDR, PLANT, MULE TRANSPOSASE DOMAIN PROTEIN-RELATED"/>
    <property type="match status" value="1"/>
</dbReference>
<dbReference type="AlphaFoldDB" id="A0A9P1E0V5"/>
<evidence type="ECO:0000313" key="8">
    <source>
        <dbReference type="EMBL" id="CAH9070537.1"/>
    </source>
</evidence>
<name>A0A9P1E0V5_CUSEU</name>
<evidence type="ECO:0000256" key="2">
    <source>
        <dbReference type="ARBA" id="ARBA00023125"/>
    </source>
</evidence>
<dbReference type="Pfam" id="PF10551">
    <property type="entry name" value="MULE"/>
    <property type="match status" value="1"/>
</dbReference>
<dbReference type="InterPro" id="IPR004332">
    <property type="entry name" value="Transposase_MuDR"/>
</dbReference>
<dbReference type="Pfam" id="PF03108">
    <property type="entry name" value="DBD_Tnp_Mut"/>
    <property type="match status" value="1"/>
</dbReference>
<evidence type="ECO:0000313" key="9">
    <source>
        <dbReference type="Proteomes" id="UP001152484"/>
    </source>
</evidence>
<feature type="domain" description="MULE transposase" evidence="6">
    <location>
        <begin position="398"/>
        <end position="493"/>
    </location>
</feature>
<proteinExistence type="predicted"/>
<dbReference type="EMBL" id="CAMAPE010000006">
    <property type="protein sequence ID" value="CAH9070537.1"/>
    <property type="molecule type" value="Genomic_DNA"/>
</dbReference>
<evidence type="ECO:0000259" key="5">
    <source>
        <dbReference type="Pfam" id="PF03108"/>
    </source>
</evidence>
<feature type="region of interest" description="Disordered" evidence="4">
    <location>
        <begin position="123"/>
        <end position="190"/>
    </location>
</feature>
<comment type="caution">
    <text evidence="8">The sequence shown here is derived from an EMBL/GenBank/DDBJ whole genome shotgun (WGS) entry which is preliminary data.</text>
</comment>
<evidence type="ECO:0000259" key="6">
    <source>
        <dbReference type="Pfam" id="PF10551"/>
    </source>
</evidence>
<protein>
    <submittedName>
        <fullName evidence="8">Uncharacterized protein</fullName>
    </submittedName>
</protein>
<dbReference type="Pfam" id="PF26130">
    <property type="entry name" value="PB1-like"/>
    <property type="match status" value="1"/>
</dbReference>
<reference evidence="8" key="1">
    <citation type="submission" date="2022-07" db="EMBL/GenBank/DDBJ databases">
        <authorList>
            <person name="Macas J."/>
            <person name="Novak P."/>
            <person name="Neumann P."/>
        </authorList>
    </citation>
    <scope>NUCLEOTIDE SEQUENCE</scope>
</reference>
<dbReference type="PANTHER" id="PTHR31973">
    <property type="entry name" value="POLYPROTEIN, PUTATIVE-RELATED"/>
    <property type="match status" value="1"/>
</dbReference>
<dbReference type="GO" id="GO:0004803">
    <property type="term" value="F:transposase activity"/>
    <property type="evidence" value="ECO:0007669"/>
    <property type="project" value="InterPro"/>
</dbReference>
<dbReference type="PROSITE" id="PS01007">
    <property type="entry name" value="TRANSPOSASE_MUTATOR"/>
    <property type="match status" value="1"/>
</dbReference>
<feature type="domain" description="PB1-like" evidence="7">
    <location>
        <begin position="1"/>
        <end position="102"/>
    </location>
</feature>
<evidence type="ECO:0000256" key="4">
    <source>
        <dbReference type="SAM" id="MobiDB-lite"/>
    </source>
</evidence>
<dbReference type="OrthoDB" id="1297765at2759"/>
<organism evidence="8 9">
    <name type="scientific">Cuscuta europaea</name>
    <name type="common">European dodder</name>
    <dbReference type="NCBI Taxonomy" id="41803"/>
    <lineage>
        <taxon>Eukaryota</taxon>
        <taxon>Viridiplantae</taxon>
        <taxon>Streptophyta</taxon>
        <taxon>Embryophyta</taxon>
        <taxon>Tracheophyta</taxon>
        <taxon>Spermatophyta</taxon>
        <taxon>Magnoliopsida</taxon>
        <taxon>eudicotyledons</taxon>
        <taxon>Gunneridae</taxon>
        <taxon>Pentapetalae</taxon>
        <taxon>asterids</taxon>
        <taxon>lamiids</taxon>
        <taxon>Solanales</taxon>
        <taxon>Convolvulaceae</taxon>
        <taxon>Cuscuteae</taxon>
        <taxon>Cuscuta</taxon>
        <taxon>Cuscuta subgen. Cuscuta</taxon>
    </lineage>
</organism>
<dbReference type="InterPro" id="IPR018289">
    <property type="entry name" value="MULE_transposase_dom"/>
</dbReference>
<accession>A0A9P1E0V5</accession>
<dbReference type="InterPro" id="IPR001207">
    <property type="entry name" value="Transposase_mutator"/>
</dbReference>